<dbReference type="RefSeq" id="WP_212517437.1">
    <property type="nucleotide sequence ID" value="NZ_JAGSOH010000015.1"/>
</dbReference>
<keyword evidence="2" id="KW-1003">Cell membrane</keyword>
<dbReference type="EMBL" id="JAGSOH010000015">
    <property type="protein sequence ID" value="MBR7826289.1"/>
    <property type="molecule type" value="Genomic_DNA"/>
</dbReference>
<dbReference type="PANTHER" id="PTHR33885:SF3">
    <property type="entry name" value="PHAGE SHOCK PROTEIN C"/>
    <property type="match status" value="1"/>
</dbReference>
<keyword evidence="5 7" id="KW-0472">Membrane</keyword>
<dbReference type="AlphaFoldDB" id="A0A941IGM2"/>
<evidence type="ECO:0000256" key="1">
    <source>
        <dbReference type="ARBA" id="ARBA00004162"/>
    </source>
</evidence>
<dbReference type="GO" id="GO:0005886">
    <property type="term" value="C:plasma membrane"/>
    <property type="evidence" value="ECO:0007669"/>
    <property type="project" value="UniProtKB-SubCell"/>
</dbReference>
<evidence type="ECO:0000313" key="9">
    <source>
        <dbReference type="EMBL" id="MBR7826289.1"/>
    </source>
</evidence>
<evidence type="ECO:0000256" key="3">
    <source>
        <dbReference type="ARBA" id="ARBA00022692"/>
    </source>
</evidence>
<gene>
    <name evidence="9" type="ORF">KDK95_08255</name>
</gene>
<feature type="domain" description="Phage shock protein PspC N-terminal" evidence="8">
    <location>
        <begin position="14"/>
        <end position="68"/>
    </location>
</feature>
<keyword evidence="10" id="KW-1185">Reference proteome</keyword>
<comment type="caution">
    <text evidence="9">The sequence shown here is derived from an EMBL/GenBank/DDBJ whole genome shotgun (WGS) entry which is preliminary data.</text>
</comment>
<feature type="transmembrane region" description="Helical" evidence="7">
    <location>
        <begin position="208"/>
        <end position="226"/>
    </location>
</feature>
<keyword evidence="4 7" id="KW-1133">Transmembrane helix</keyword>
<dbReference type="PANTHER" id="PTHR33885">
    <property type="entry name" value="PHAGE SHOCK PROTEIN C"/>
    <property type="match status" value="1"/>
</dbReference>
<evidence type="ECO:0000256" key="2">
    <source>
        <dbReference type="ARBA" id="ARBA00022475"/>
    </source>
</evidence>
<accession>A0A941IGM2</accession>
<sequence length="418" mass="42602">MSEETTRGHATRGPLRRDRRSKVIAGVCGGLGRHLDIDPVVFRILFAVLSFVGGIGLLAYAAAWLFVAQDGTDRSIVHRLLTGKNPLVAVLATVGLVLGALISARALFNGVSNLWPMFMLAAAVAAVLIWRGDLKLGRGESTRAVRQPPTWWQQPMEESQGTSTGGGEPSAAPGFATVTGEPQDAPPPFPGVTMPTAAAPGRGRRRGYGGLVLASLLAATGVLGVLDAAGLISLGWLSGGALVLVLLGTGMVIGGVFGKTTALVPIGLVVAIPLIALAAIGVPLHGTIGDENWAPPTASAVQPSYQLAVGDGTLDLSNVTPGAGKTVVVTAQVGVGQLEVTVPADVTVKVRSHAGAGTIADLDQPGLTDGHGSYGTRRNDGVNVDKNFTVASQGTPQGTIVLDLRVGVGAIHIQTEGP</sequence>
<feature type="transmembrane region" description="Helical" evidence="7">
    <location>
        <begin position="114"/>
        <end position="130"/>
    </location>
</feature>
<evidence type="ECO:0000256" key="6">
    <source>
        <dbReference type="SAM" id="MobiDB-lite"/>
    </source>
</evidence>
<evidence type="ECO:0000313" key="10">
    <source>
        <dbReference type="Proteomes" id="UP000676325"/>
    </source>
</evidence>
<proteinExistence type="predicted"/>
<dbReference type="InterPro" id="IPR007168">
    <property type="entry name" value="Phageshock_PspC_N"/>
</dbReference>
<evidence type="ECO:0000259" key="8">
    <source>
        <dbReference type="Pfam" id="PF04024"/>
    </source>
</evidence>
<comment type="subcellular location">
    <subcellularLocation>
        <location evidence="1">Cell membrane</location>
        <topology evidence="1">Single-pass membrane protein</topology>
    </subcellularLocation>
</comment>
<feature type="transmembrane region" description="Helical" evidence="7">
    <location>
        <begin position="40"/>
        <end position="67"/>
    </location>
</feature>
<evidence type="ECO:0000256" key="5">
    <source>
        <dbReference type="ARBA" id="ARBA00023136"/>
    </source>
</evidence>
<dbReference type="Proteomes" id="UP000676325">
    <property type="component" value="Unassembled WGS sequence"/>
</dbReference>
<feature type="transmembrane region" description="Helical" evidence="7">
    <location>
        <begin position="87"/>
        <end position="108"/>
    </location>
</feature>
<reference evidence="9" key="1">
    <citation type="submission" date="2021-04" db="EMBL/GenBank/DDBJ databases">
        <title>Genome based classification of Actinospica acidithermotolerans sp. nov., an actinobacterium isolated from an Indonesian hot spring.</title>
        <authorList>
            <person name="Kusuma A.B."/>
            <person name="Putra K.E."/>
            <person name="Nafisah S."/>
            <person name="Loh J."/>
            <person name="Nouioui I."/>
            <person name="Goodfellow M."/>
        </authorList>
    </citation>
    <scope>NUCLEOTIDE SEQUENCE</scope>
    <source>
        <strain evidence="9">MGRD01-02</strain>
    </source>
</reference>
<evidence type="ECO:0000256" key="7">
    <source>
        <dbReference type="SAM" id="Phobius"/>
    </source>
</evidence>
<dbReference type="Pfam" id="PF04024">
    <property type="entry name" value="PspC"/>
    <property type="match status" value="1"/>
</dbReference>
<feature type="transmembrane region" description="Helical" evidence="7">
    <location>
        <begin position="232"/>
        <end position="256"/>
    </location>
</feature>
<feature type="region of interest" description="Disordered" evidence="6">
    <location>
        <begin position="145"/>
        <end position="200"/>
    </location>
</feature>
<evidence type="ECO:0000256" key="4">
    <source>
        <dbReference type="ARBA" id="ARBA00022989"/>
    </source>
</evidence>
<protein>
    <submittedName>
        <fullName evidence="9">PspC domain-containing protein</fullName>
    </submittedName>
</protein>
<name>A0A941IGM2_9ACTN</name>
<feature type="transmembrane region" description="Helical" evidence="7">
    <location>
        <begin position="263"/>
        <end position="284"/>
    </location>
</feature>
<keyword evidence="3 7" id="KW-0812">Transmembrane</keyword>
<dbReference type="InterPro" id="IPR052027">
    <property type="entry name" value="PspC"/>
</dbReference>
<organism evidence="9 10">
    <name type="scientific">Actinospica acidithermotolerans</name>
    <dbReference type="NCBI Taxonomy" id="2828514"/>
    <lineage>
        <taxon>Bacteria</taxon>
        <taxon>Bacillati</taxon>
        <taxon>Actinomycetota</taxon>
        <taxon>Actinomycetes</taxon>
        <taxon>Catenulisporales</taxon>
        <taxon>Actinospicaceae</taxon>
        <taxon>Actinospica</taxon>
    </lineage>
</organism>